<keyword evidence="1" id="KW-1133">Transmembrane helix</keyword>
<sequence>MPTYTLAVPPILRRRASLAFLAITCTLLFLIFPWITSTVNPATTAQFNKSKAQDLQSHHLSTRVVLSLTSFGGRVENINETLASLVAQSRTPDAIYLIVPSEPIHRVDEKSTTSVSDEFLKGLEAGFAPLLTVLRTEDWGPATKLLGALTVEKDPNTIVVTVDDDSTYHPDMLLGLVMASHEHPNNAASYVCEFQPWWAWIIDRGLAIRQWWEGPCKGWANAFKGVAYRVGWFGEEMWDWSRAPKGCKLHDDVWISGNLYRKGIRPWVAVPPFDPLVAHRRHPTLSINAVKDTESAYRNPCLEYFGHFA</sequence>
<dbReference type="InterPro" id="IPR029044">
    <property type="entry name" value="Nucleotide-diphossugar_trans"/>
</dbReference>
<evidence type="ECO:0000313" key="2">
    <source>
        <dbReference type="EMBL" id="KNC98774.1"/>
    </source>
</evidence>
<dbReference type="AlphaFoldDB" id="A0A0L0HCW4"/>
<organism evidence="2 3">
    <name type="scientific">Spizellomyces punctatus (strain DAOM BR117)</name>
    <dbReference type="NCBI Taxonomy" id="645134"/>
    <lineage>
        <taxon>Eukaryota</taxon>
        <taxon>Fungi</taxon>
        <taxon>Fungi incertae sedis</taxon>
        <taxon>Chytridiomycota</taxon>
        <taxon>Chytridiomycota incertae sedis</taxon>
        <taxon>Chytridiomycetes</taxon>
        <taxon>Spizellomycetales</taxon>
        <taxon>Spizellomycetaceae</taxon>
        <taxon>Spizellomyces</taxon>
    </lineage>
</organism>
<dbReference type="Proteomes" id="UP000053201">
    <property type="component" value="Unassembled WGS sequence"/>
</dbReference>
<accession>A0A0L0HCW4</accession>
<protein>
    <submittedName>
        <fullName evidence="2">Uncharacterized protein</fullName>
    </submittedName>
</protein>
<dbReference type="OrthoDB" id="414863at2759"/>
<dbReference type="InParanoid" id="A0A0L0HCW4"/>
<evidence type="ECO:0000256" key="1">
    <source>
        <dbReference type="SAM" id="Phobius"/>
    </source>
</evidence>
<dbReference type="STRING" id="645134.A0A0L0HCW4"/>
<dbReference type="EMBL" id="KQ257459">
    <property type="protein sequence ID" value="KNC98774.1"/>
    <property type="molecule type" value="Genomic_DNA"/>
</dbReference>
<dbReference type="VEuPathDB" id="FungiDB:SPPG_09304"/>
<keyword evidence="3" id="KW-1185">Reference proteome</keyword>
<dbReference type="SUPFAM" id="SSF53448">
    <property type="entry name" value="Nucleotide-diphospho-sugar transferases"/>
    <property type="match status" value="1"/>
</dbReference>
<name>A0A0L0HCW4_SPIPD</name>
<dbReference type="RefSeq" id="XP_016606814.1">
    <property type="nucleotide sequence ID" value="XM_016757463.1"/>
</dbReference>
<evidence type="ECO:0000313" key="3">
    <source>
        <dbReference type="Proteomes" id="UP000053201"/>
    </source>
</evidence>
<reference evidence="2 3" key="1">
    <citation type="submission" date="2009-08" db="EMBL/GenBank/DDBJ databases">
        <title>The Genome Sequence of Spizellomyces punctatus strain DAOM BR117.</title>
        <authorList>
            <consortium name="The Broad Institute Genome Sequencing Platform"/>
            <person name="Russ C."/>
            <person name="Cuomo C."/>
            <person name="Shea T."/>
            <person name="Young S.K."/>
            <person name="Zeng Q."/>
            <person name="Koehrsen M."/>
            <person name="Haas B."/>
            <person name="Borodovsky M."/>
            <person name="Guigo R."/>
            <person name="Alvarado L."/>
            <person name="Berlin A."/>
            <person name="Bochicchio J."/>
            <person name="Borenstein D."/>
            <person name="Chapman S."/>
            <person name="Chen Z."/>
            <person name="Engels R."/>
            <person name="Freedman E."/>
            <person name="Gellesch M."/>
            <person name="Goldberg J."/>
            <person name="Griggs A."/>
            <person name="Gujja S."/>
            <person name="Heiman D."/>
            <person name="Hepburn T."/>
            <person name="Howarth C."/>
            <person name="Jen D."/>
            <person name="Larson L."/>
            <person name="Lewis B."/>
            <person name="Mehta T."/>
            <person name="Park D."/>
            <person name="Pearson M."/>
            <person name="Roberts A."/>
            <person name="Saif S."/>
            <person name="Shenoy N."/>
            <person name="Sisk P."/>
            <person name="Stolte C."/>
            <person name="Sykes S."/>
            <person name="Thomson T."/>
            <person name="Walk T."/>
            <person name="White J."/>
            <person name="Yandava C."/>
            <person name="Burger G."/>
            <person name="Gray M.W."/>
            <person name="Holland P.W.H."/>
            <person name="King N."/>
            <person name="Lang F.B.F."/>
            <person name="Roger A.J."/>
            <person name="Ruiz-Trillo I."/>
            <person name="Lander E."/>
            <person name="Nusbaum C."/>
        </authorList>
    </citation>
    <scope>NUCLEOTIDE SEQUENCE [LARGE SCALE GENOMIC DNA]</scope>
    <source>
        <strain evidence="2 3">DAOM BR117</strain>
    </source>
</reference>
<keyword evidence="1" id="KW-0812">Transmembrane</keyword>
<dbReference type="CDD" id="cd00761">
    <property type="entry name" value="Glyco_tranf_GTA_type"/>
    <property type="match status" value="1"/>
</dbReference>
<gene>
    <name evidence="2" type="ORF">SPPG_09304</name>
</gene>
<dbReference type="eggNOG" id="ENOG502SB5G">
    <property type="taxonomic scope" value="Eukaryota"/>
</dbReference>
<proteinExistence type="predicted"/>
<feature type="transmembrane region" description="Helical" evidence="1">
    <location>
        <begin position="16"/>
        <end position="35"/>
    </location>
</feature>
<dbReference type="GeneID" id="27692429"/>
<keyword evidence="1" id="KW-0472">Membrane</keyword>